<protein>
    <submittedName>
        <fullName evidence="1">Uncharacterized protein</fullName>
    </submittedName>
</protein>
<sequence>MSWGIGFALTVAERIVRKRYPRHSVSLVDADIALQAGWALVGKDVRRRDGVQQRPNFFLEAWKPGEPSKVVPLACKGMHGKTPYMYTQPASASAQVEAVHVGPWNETPVLVTLTELLGRGGITVHTLPTNGDATLVFAPDVSARPPSAFA</sequence>
<organism evidence="1 2">
    <name type="scientific">Streptomyces alfalfae</name>
    <dbReference type="NCBI Taxonomy" id="1642299"/>
    <lineage>
        <taxon>Bacteria</taxon>
        <taxon>Bacillati</taxon>
        <taxon>Actinomycetota</taxon>
        <taxon>Actinomycetes</taxon>
        <taxon>Kitasatosporales</taxon>
        <taxon>Streptomycetaceae</taxon>
        <taxon>Streptomyces</taxon>
    </lineage>
</organism>
<gene>
    <name evidence="1" type="ORF">I8755_32905</name>
</gene>
<reference evidence="1 2" key="1">
    <citation type="submission" date="2020-12" db="EMBL/GenBank/DDBJ databases">
        <title>Identification and biosynthesis of polyene macrolides produced by Streptomyces alfalfae Men-myco-93-63.</title>
        <authorList>
            <person name="Liu D."/>
            <person name="Li Y."/>
            <person name="Liu L."/>
            <person name="Han X."/>
            <person name="Shen F."/>
        </authorList>
    </citation>
    <scope>NUCLEOTIDE SEQUENCE [LARGE SCALE GENOMIC DNA]</scope>
    <source>
        <strain evidence="1 2">Men-myco-93-63</strain>
    </source>
</reference>
<name>A0A7T4U0X4_9ACTN</name>
<dbReference type="RefSeq" id="WP_198504316.1">
    <property type="nucleotide sequence ID" value="NZ_CP065959.1"/>
</dbReference>
<accession>A0A7T4U0X4</accession>
<evidence type="ECO:0000313" key="2">
    <source>
        <dbReference type="Proteomes" id="UP000596130"/>
    </source>
</evidence>
<dbReference type="Proteomes" id="UP000596130">
    <property type="component" value="Chromosome"/>
</dbReference>
<dbReference type="AlphaFoldDB" id="A0A7T4U0X4"/>
<dbReference type="EMBL" id="CP065959">
    <property type="protein sequence ID" value="QQC92645.1"/>
    <property type="molecule type" value="Genomic_DNA"/>
</dbReference>
<evidence type="ECO:0000313" key="1">
    <source>
        <dbReference type="EMBL" id="QQC92645.1"/>
    </source>
</evidence>
<proteinExistence type="predicted"/>